<dbReference type="SMART" id="SM00220">
    <property type="entry name" value="S_TKc"/>
    <property type="match status" value="1"/>
</dbReference>
<dbReference type="InterPro" id="IPR017441">
    <property type="entry name" value="Protein_kinase_ATP_BS"/>
</dbReference>
<name>A0A146K8P0_9EUKA</name>
<comment type="similarity">
    <text evidence="1">Belongs to the protein kinase superfamily. CMGC Ser/Thr protein kinase family. MNB/DYRK subfamily.</text>
</comment>
<dbReference type="Gene3D" id="1.10.510.10">
    <property type="entry name" value="Transferase(Phosphotransferase) domain 1"/>
    <property type="match status" value="1"/>
</dbReference>
<feature type="domain" description="Protein kinase" evidence="13">
    <location>
        <begin position="135"/>
        <end position="428"/>
    </location>
</feature>
<dbReference type="GO" id="GO:0004674">
    <property type="term" value="F:protein serine/threonine kinase activity"/>
    <property type="evidence" value="ECO:0007669"/>
    <property type="project" value="UniProtKB-KW"/>
</dbReference>
<keyword evidence="4" id="KW-0808">Transferase</keyword>
<evidence type="ECO:0000256" key="7">
    <source>
        <dbReference type="ARBA" id="ARBA00022840"/>
    </source>
</evidence>
<feature type="binding site" evidence="11">
    <location>
        <position position="164"/>
    </location>
    <ligand>
        <name>ATP</name>
        <dbReference type="ChEBI" id="CHEBI:30616"/>
    </ligand>
</feature>
<dbReference type="InterPro" id="IPR008271">
    <property type="entry name" value="Ser/Thr_kinase_AS"/>
</dbReference>
<dbReference type="InterPro" id="IPR000719">
    <property type="entry name" value="Prot_kinase_dom"/>
</dbReference>
<evidence type="ECO:0000256" key="9">
    <source>
        <dbReference type="ARBA" id="ARBA00049308"/>
    </source>
</evidence>
<dbReference type="GO" id="GO:0005737">
    <property type="term" value="C:cytoplasm"/>
    <property type="evidence" value="ECO:0007669"/>
    <property type="project" value="TreeGrafter"/>
</dbReference>
<evidence type="ECO:0000256" key="3">
    <source>
        <dbReference type="ARBA" id="ARBA00022527"/>
    </source>
</evidence>
<keyword evidence="6 14" id="KW-0418">Kinase</keyword>
<feature type="non-terminal residue" evidence="14">
    <location>
        <position position="1"/>
    </location>
</feature>
<dbReference type="EC" id="2.7.12.1" evidence="2"/>
<dbReference type="InterPro" id="IPR011009">
    <property type="entry name" value="Kinase-like_dom_sf"/>
</dbReference>
<evidence type="ECO:0000256" key="4">
    <source>
        <dbReference type="ARBA" id="ARBA00022679"/>
    </source>
</evidence>
<evidence type="ECO:0000256" key="5">
    <source>
        <dbReference type="ARBA" id="ARBA00022741"/>
    </source>
</evidence>
<feature type="non-terminal residue" evidence="14">
    <location>
        <position position="452"/>
    </location>
</feature>
<dbReference type="GO" id="GO:0004712">
    <property type="term" value="F:protein serine/threonine/tyrosine kinase activity"/>
    <property type="evidence" value="ECO:0007669"/>
    <property type="project" value="UniProtKB-EC"/>
</dbReference>
<accession>A0A146K8P0</accession>
<comment type="catalytic activity">
    <reaction evidence="8">
        <text>L-seryl-[protein] + ATP = O-phospho-L-seryl-[protein] + ADP + H(+)</text>
        <dbReference type="Rhea" id="RHEA:17989"/>
        <dbReference type="Rhea" id="RHEA-COMP:9863"/>
        <dbReference type="Rhea" id="RHEA-COMP:11604"/>
        <dbReference type="ChEBI" id="CHEBI:15378"/>
        <dbReference type="ChEBI" id="CHEBI:29999"/>
        <dbReference type="ChEBI" id="CHEBI:30616"/>
        <dbReference type="ChEBI" id="CHEBI:83421"/>
        <dbReference type="ChEBI" id="CHEBI:456216"/>
        <dbReference type="EC" id="2.7.12.1"/>
    </reaction>
</comment>
<dbReference type="PANTHER" id="PTHR24058">
    <property type="entry name" value="DUAL SPECIFICITY PROTEIN KINASE"/>
    <property type="match status" value="1"/>
</dbReference>
<proteinExistence type="inferred from homology"/>
<dbReference type="PROSITE" id="PS00108">
    <property type="entry name" value="PROTEIN_KINASE_ST"/>
    <property type="match status" value="1"/>
</dbReference>
<dbReference type="Pfam" id="PF00069">
    <property type="entry name" value="Pkinase"/>
    <property type="match status" value="1"/>
</dbReference>
<dbReference type="SUPFAM" id="SSF56112">
    <property type="entry name" value="Protein kinase-like (PK-like)"/>
    <property type="match status" value="1"/>
</dbReference>
<evidence type="ECO:0000256" key="2">
    <source>
        <dbReference type="ARBA" id="ARBA00013203"/>
    </source>
</evidence>
<protein>
    <recommendedName>
        <fullName evidence="2">dual-specificity kinase</fullName>
        <ecNumber evidence="2">2.7.12.1</ecNumber>
    </recommendedName>
</protein>
<keyword evidence="5 11" id="KW-0547">Nucleotide-binding</keyword>
<keyword evidence="3 12" id="KW-0723">Serine/threonine-protein kinase</keyword>
<evidence type="ECO:0000256" key="1">
    <source>
        <dbReference type="ARBA" id="ARBA00008867"/>
    </source>
</evidence>
<dbReference type="EMBL" id="GDID01003423">
    <property type="protein sequence ID" value="JAP93183.1"/>
    <property type="molecule type" value="Transcribed_RNA"/>
</dbReference>
<dbReference type="InterPro" id="IPR050494">
    <property type="entry name" value="Ser_Thr_dual-spec_kinase"/>
</dbReference>
<dbReference type="InterPro" id="IPR042521">
    <property type="entry name" value="DYRK"/>
</dbReference>
<dbReference type="Gene3D" id="3.30.200.20">
    <property type="entry name" value="Phosphorylase Kinase, domain 1"/>
    <property type="match status" value="1"/>
</dbReference>
<gene>
    <name evidence="14" type="ORF">TPC1_14630</name>
</gene>
<comment type="catalytic activity">
    <reaction evidence="10">
        <text>L-tyrosyl-[protein] + ATP = O-phospho-L-tyrosyl-[protein] + ADP + H(+)</text>
        <dbReference type="Rhea" id="RHEA:10596"/>
        <dbReference type="Rhea" id="RHEA-COMP:10136"/>
        <dbReference type="Rhea" id="RHEA-COMP:20101"/>
        <dbReference type="ChEBI" id="CHEBI:15378"/>
        <dbReference type="ChEBI" id="CHEBI:30616"/>
        <dbReference type="ChEBI" id="CHEBI:46858"/>
        <dbReference type="ChEBI" id="CHEBI:61978"/>
        <dbReference type="ChEBI" id="CHEBI:456216"/>
        <dbReference type="EC" id="2.7.12.1"/>
    </reaction>
</comment>
<evidence type="ECO:0000256" key="12">
    <source>
        <dbReference type="RuleBase" id="RU000304"/>
    </source>
</evidence>
<dbReference type="PANTHER" id="PTHR24058:SF22">
    <property type="entry name" value="DUAL SPECIFICITY TYROSINE-PHOSPHORYLATION-REGULATED KINASE 4"/>
    <property type="match status" value="1"/>
</dbReference>
<organism evidence="14">
    <name type="scientific">Trepomonas sp. PC1</name>
    <dbReference type="NCBI Taxonomy" id="1076344"/>
    <lineage>
        <taxon>Eukaryota</taxon>
        <taxon>Metamonada</taxon>
        <taxon>Diplomonadida</taxon>
        <taxon>Hexamitidae</taxon>
        <taxon>Hexamitinae</taxon>
        <taxon>Trepomonas</taxon>
    </lineage>
</organism>
<sequence>NKFRRYVPITKNNYDKAKSTVQIKNVAQQSQQYKGPNLKLGAAYQTPNRHKSLSLTNTNTGHQQVKNMQSPLYVLQNAAHALLDFEKEEIMKFETVYYYGQRANKCYDVMQPNFGFDDKEGDYNPVVADHIGYRYELQKLLGQGSFGKVYRAFDHKHKRVVALKMLKNRKKFRKQGFVEIQILEKLRHNDPENTNCCITLLNRGEFRNHLFMVMDLLSMDLYAYLAKYDLKGLPMSTVKDFCIQCTKALSYSFSLNIIHADIKPENILLERESSTNIQVIDWGSGAFVGQTIYQYIQSRFYRAPEVILGMPYSLEIDTWSMGCVFYELFTGQPIFQGENEFDQIGKITEVLGYPPRQMLEKAPRKREFFWDAGSDAVRLRTNHKVGSRRLSDSLKAAGRDFIEVINKMLQWEPEQRIKMEELKKLRFFEGVQWNVNAKKDGDVVNGVEALPH</sequence>
<dbReference type="GO" id="GO:0005524">
    <property type="term" value="F:ATP binding"/>
    <property type="evidence" value="ECO:0007669"/>
    <property type="project" value="UniProtKB-UniRule"/>
</dbReference>
<dbReference type="Gene3D" id="3.30.10.30">
    <property type="entry name" value="DYRK"/>
    <property type="match status" value="1"/>
</dbReference>
<dbReference type="PROSITE" id="PS00107">
    <property type="entry name" value="PROTEIN_KINASE_ATP"/>
    <property type="match status" value="1"/>
</dbReference>
<dbReference type="AlphaFoldDB" id="A0A146K8P0"/>
<evidence type="ECO:0000256" key="11">
    <source>
        <dbReference type="PROSITE-ProRule" id="PRU10141"/>
    </source>
</evidence>
<evidence type="ECO:0000256" key="10">
    <source>
        <dbReference type="ARBA" id="ARBA00051680"/>
    </source>
</evidence>
<keyword evidence="7 11" id="KW-0067">ATP-binding</keyword>
<comment type="catalytic activity">
    <reaction evidence="9">
        <text>L-threonyl-[protein] + ATP = O-phospho-L-threonyl-[protein] + ADP + H(+)</text>
        <dbReference type="Rhea" id="RHEA:46608"/>
        <dbReference type="Rhea" id="RHEA-COMP:11060"/>
        <dbReference type="Rhea" id="RHEA-COMP:11605"/>
        <dbReference type="ChEBI" id="CHEBI:15378"/>
        <dbReference type="ChEBI" id="CHEBI:30013"/>
        <dbReference type="ChEBI" id="CHEBI:30616"/>
        <dbReference type="ChEBI" id="CHEBI:61977"/>
        <dbReference type="ChEBI" id="CHEBI:456216"/>
        <dbReference type="EC" id="2.7.12.1"/>
    </reaction>
</comment>
<reference evidence="14" key="1">
    <citation type="submission" date="2015-07" db="EMBL/GenBank/DDBJ databases">
        <title>Adaptation to a free-living lifestyle via gene acquisitions in the diplomonad Trepomonas sp. PC1.</title>
        <authorList>
            <person name="Xu F."/>
            <person name="Jerlstrom-Hultqvist J."/>
            <person name="Kolisko M."/>
            <person name="Simpson A.G.B."/>
            <person name="Roger A.J."/>
            <person name="Svard S.G."/>
            <person name="Andersson J.O."/>
        </authorList>
    </citation>
    <scope>NUCLEOTIDE SEQUENCE</scope>
    <source>
        <strain evidence="14">PC1</strain>
    </source>
</reference>
<evidence type="ECO:0000256" key="8">
    <source>
        <dbReference type="ARBA" id="ARBA00049003"/>
    </source>
</evidence>
<evidence type="ECO:0000259" key="13">
    <source>
        <dbReference type="PROSITE" id="PS50011"/>
    </source>
</evidence>
<dbReference type="GO" id="GO:0005856">
    <property type="term" value="C:cytoskeleton"/>
    <property type="evidence" value="ECO:0007669"/>
    <property type="project" value="TreeGrafter"/>
</dbReference>
<evidence type="ECO:0000313" key="14">
    <source>
        <dbReference type="EMBL" id="JAP93183.1"/>
    </source>
</evidence>
<evidence type="ECO:0000256" key="6">
    <source>
        <dbReference type="ARBA" id="ARBA00022777"/>
    </source>
</evidence>
<dbReference type="PROSITE" id="PS50011">
    <property type="entry name" value="PROTEIN_KINASE_DOM"/>
    <property type="match status" value="1"/>
</dbReference>